<dbReference type="EC" id="1.14.13.114" evidence="8"/>
<keyword evidence="4 8" id="KW-0560">Oxidoreductase</keyword>
<evidence type="ECO:0000259" key="7">
    <source>
        <dbReference type="Pfam" id="PF07992"/>
    </source>
</evidence>
<dbReference type="InterPro" id="IPR036188">
    <property type="entry name" value="FAD/NAD-bd_sf"/>
</dbReference>
<dbReference type="GO" id="GO:0043731">
    <property type="term" value="F:6-hydroxynicotinate 3-monooxygenase activity"/>
    <property type="evidence" value="ECO:0007669"/>
    <property type="project" value="UniProtKB-EC"/>
</dbReference>
<keyword evidence="9" id="KW-1185">Reference proteome</keyword>
<dbReference type="InterPro" id="IPR023753">
    <property type="entry name" value="FAD/NAD-binding_dom"/>
</dbReference>
<dbReference type="RefSeq" id="WP_319942997.1">
    <property type="nucleotide sequence ID" value="NZ_WEGI01000006.1"/>
</dbReference>
<dbReference type="InterPro" id="IPR050493">
    <property type="entry name" value="FAD-dep_Monooxygenase_BioMet"/>
</dbReference>
<keyword evidence="5 8" id="KW-0503">Monooxygenase</keyword>
<dbReference type="EMBL" id="WEGI01000006">
    <property type="protein sequence ID" value="MQY27292.1"/>
    <property type="molecule type" value="Genomic_DNA"/>
</dbReference>
<dbReference type="AlphaFoldDB" id="A0A7K0DPH4"/>
<accession>A0A7K0DPH4</accession>
<evidence type="ECO:0000313" key="9">
    <source>
        <dbReference type="Proteomes" id="UP000431401"/>
    </source>
</evidence>
<reference evidence="8 9" key="1">
    <citation type="submission" date="2019-10" db="EMBL/GenBank/DDBJ databases">
        <title>Nocardia macrotermitis sp. nov. and Nocardia aurantia sp. nov., isolated from the gut of fungus growing-termite Macrotermes natalensis.</title>
        <authorList>
            <person name="Benndorf R."/>
            <person name="Schwitalla J."/>
            <person name="Martin K."/>
            <person name="De Beer W."/>
            <person name="Kaster A.-K."/>
            <person name="Vollmers J."/>
            <person name="Poulsen M."/>
            <person name="Beemelmanns C."/>
        </authorList>
    </citation>
    <scope>NUCLEOTIDE SEQUENCE [LARGE SCALE GENOMIC DNA]</scope>
    <source>
        <strain evidence="8 9">RB56</strain>
    </source>
</reference>
<proteinExistence type="predicted"/>
<dbReference type="Pfam" id="PF01494">
    <property type="entry name" value="FAD_binding_3"/>
    <property type="match status" value="1"/>
</dbReference>
<dbReference type="PANTHER" id="PTHR13789">
    <property type="entry name" value="MONOOXYGENASE"/>
    <property type="match status" value="1"/>
</dbReference>
<feature type="domain" description="FAD/NAD(P)-binding" evidence="7">
    <location>
        <begin position="10"/>
        <end position="65"/>
    </location>
</feature>
<dbReference type="Gene3D" id="3.50.50.60">
    <property type="entry name" value="FAD/NAD(P)-binding domain"/>
    <property type="match status" value="1"/>
</dbReference>
<gene>
    <name evidence="8" type="primary">nicC</name>
    <name evidence="8" type="ORF">NRB56_28750</name>
</gene>
<protein>
    <submittedName>
        <fullName evidence="8">6-hydroxynicotinate 3-monooxygenase</fullName>
        <ecNumber evidence="8">1.14.13.114</ecNumber>
    </submittedName>
</protein>
<organism evidence="8 9">
    <name type="scientific">Nocardia aurantia</name>
    <dbReference type="NCBI Taxonomy" id="2585199"/>
    <lineage>
        <taxon>Bacteria</taxon>
        <taxon>Bacillati</taxon>
        <taxon>Actinomycetota</taxon>
        <taxon>Actinomycetes</taxon>
        <taxon>Mycobacteriales</taxon>
        <taxon>Nocardiaceae</taxon>
        <taxon>Nocardia</taxon>
    </lineage>
</organism>
<keyword evidence="2" id="KW-0285">Flavoprotein</keyword>
<dbReference type="GO" id="GO:0071949">
    <property type="term" value="F:FAD binding"/>
    <property type="evidence" value="ECO:0007669"/>
    <property type="project" value="InterPro"/>
</dbReference>
<evidence type="ECO:0000313" key="8">
    <source>
        <dbReference type="EMBL" id="MQY27292.1"/>
    </source>
</evidence>
<evidence type="ECO:0000256" key="5">
    <source>
        <dbReference type="ARBA" id="ARBA00023033"/>
    </source>
</evidence>
<dbReference type="Pfam" id="PF07992">
    <property type="entry name" value="Pyr_redox_2"/>
    <property type="match status" value="1"/>
</dbReference>
<keyword evidence="3" id="KW-0274">FAD</keyword>
<evidence type="ECO:0000256" key="4">
    <source>
        <dbReference type="ARBA" id="ARBA00023002"/>
    </source>
</evidence>
<name>A0A7K0DPH4_9NOCA</name>
<dbReference type="SUPFAM" id="SSF51905">
    <property type="entry name" value="FAD/NAD(P)-binding domain"/>
    <property type="match status" value="1"/>
</dbReference>
<evidence type="ECO:0000256" key="3">
    <source>
        <dbReference type="ARBA" id="ARBA00022827"/>
    </source>
</evidence>
<dbReference type="Proteomes" id="UP000431401">
    <property type="component" value="Unassembled WGS sequence"/>
</dbReference>
<comment type="caution">
    <text evidence="8">The sequence shown here is derived from an EMBL/GenBank/DDBJ whole genome shotgun (WGS) entry which is preliminary data.</text>
</comment>
<feature type="domain" description="FAD-binding" evidence="6">
    <location>
        <begin position="123"/>
        <end position="346"/>
    </location>
</feature>
<dbReference type="PANTHER" id="PTHR13789:SF318">
    <property type="entry name" value="GERANYLGERANYL DIPHOSPHATE REDUCTASE"/>
    <property type="match status" value="1"/>
</dbReference>
<evidence type="ECO:0000256" key="2">
    <source>
        <dbReference type="ARBA" id="ARBA00022630"/>
    </source>
</evidence>
<evidence type="ECO:0000256" key="1">
    <source>
        <dbReference type="ARBA" id="ARBA00001974"/>
    </source>
</evidence>
<sequence length="411" mass="44927">MNSPVAQRGRVAVVGAGPAGMATALSVHQAGHDVVLLERYPRARPAGNILNLWPPPIKALGLMGVDIDDLGAPCYSEFRSASGRRRVAVNLPQHVLDAYGGGFIGLLRPDLYERLLAALPPNVLQVDRRVESFEQDADGVRLHMADGDHLDVDVLVGADGIDSMIRRTLWGDSPKREHNLHIFGGYTFEDIEAERGLCILSHSRDVQGSWTAIRSKGRNGFQWWVLGAHDGKKEFTGDLYATATQMAAPFAAPLPQLVAATSADHVQHWVLRDRKPLRQWSKGRVTLVGDAAHSTSPYAAYGAGMATEDGYFLGRRLAGLDLSSLSAVTRALTEYETPRKPHTARQSQQAYFLGQLFHHTPKPVQIVRDLVLDHTPLLQKVVGESSPGEIISQLDKIDEAEAAFVRALGRQ</sequence>
<dbReference type="InterPro" id="IPR002938">
    <property type="entry name" value="FAD-bd"/>
</dbReference>
<comment type="cofactor">
    <cofactor evidence="1">
        <name>FAD</name>
        <dbReference type="ChEBI" id="CHEBI:57692"/>
    </cofactor>
</comment>
<dbReference type="PRINTS" id="PR00420">
    <property type="entry name" value="RNGMNOXGNASE"/>
</dbReference>
<evidence type="ECO:0000259" key="6">
    <source>
        <dbReference type="Pfam" id="PF01494"/>
    </source>
</evidence>